<comment type="subcellular location">
    <subcellularLocation>
        <location evidence="1">Cell envelope</location>
    </subcellularLocation>
</comment>
<dbReference type="PROSITE" id="PS00194">
    <property type="entry name" value="THIOREDOXIN_1"/>
    <property type="match status" value="1"/>
</dbReference>
<keyword evidence="6" id="KW-0812">Transmembrane</keyword>
<dbReference type="InterPro" id="IPR036249">
    <property type="entry name" value="Thioredoxin-like_sf"/>
</dbReference>
<comment type="similarity">
    <text evidence="2">Belongs to the thioredoxin family. DsbE subfamily.</text>
</comment>
<dbReference type="NCBIfam" id="TIGR00385">
    <property type="entry name" value="dsbE"/>
    <property type="match status" value="1"/>
</dbReference>
<keyword evidence="6" id="KW-0472">Membrane</keyword>
<dbReference type="InterPro" id="IPR050553">
    <property type="entry name" value="Thioredoxin_ResA/DsbE_sf"/>
</dbReference>
<keyword evidence="4" id="KW-1015">Disulfide bond</keyword>
<dbReference type="InterPro" id="IPR013766">
    <property type="entry name" value="Thioredoxin_domain"/>
</dbReference>
<dbReference type="AlphaFoldDB" id="A0A0F9W084"/>
<dbReference type="InterPro" id="IPR013740">
    <property type="entry name" value="Redoxin"/>
</dbReference>
<evidence type="ECO:0000256" key="1">
    <source>
        <dbReference type="ARBA" id="ARBA00004196"/>
    </source>
</evidence>
<evidence type="ECO:0000256" key="2">
    <source>
        <dbReference type="ARBA" id="ARBA00007758"/>
    </source>
</evidence>
<dbReference type="PROSITE" id="PS51352">
    <property type="entry name" value="THIOREDOXIN_2"/>
    <property type="match status" value="1"/>
</dbReference>
<dbReference type="EMBL" id="LAZR01000004">
    <property type="protein sequence ID" value="KKO10686.1"/>
    <property type="molecule type" value="Genomic_DNA"/>
</dbReference>
<evidence type="ECO:0000256" key="5">
    <source>
        <dbReference type="ARBA" id="ARBA00023284"/>
    </source>
</evidence>
<evidence type="ECO:0000256" key="3">
    <source>
        <dbReference type="ARBA" id="ARBA00022748"/>
    </source>
</evidence>
<keyword evidence="3" id="KW-0201">Cytochrome c-type biogenesis</keyword>
<dbReference type="GO" id="GO:0015036">
    <property type="term" value="F:disulfide oxidoreductase activity"/>
    <property type="evidence" value="ECO:0007669"/>
    <property type="project" value="InterPro"/>
</dbReference>
<evidence type="ECO:0000256" key="6">
    <source>
        <dbReference type="SAM" id="Phobius"/>
    </source>
</evidence>
<dbReference type="PANTHER" id="PTHR42852:SF6">
    <property type="entry name" value="THIOL:DISULFIDE INTERCHANGE PROTEIN DSBE"/>
    <property type="match status" value="1"/>
</dbReference>
<evidence type="ECO:0000256" key="4">
    <source>
        <dbReference type="ARBA" id="ARBA00023157"/>
    </source>
</evidence>
<dbReference type="InterPro" id="IPR017937">
    <property type="entry name" value="Thioredoxin_CS"/>
</dbReference>
<organism evidence="8">
    <name type="scientific">marine sediment metagenome</name>
    <dbReference type="NCBI Taxonomy" id="412755"/>
    <lineage>
        <taxon>unclassified sequences</taxon>
        <taxon>metagenomes</taxon>
        <taxon>ecological metagenomes</taxon>
    </lineage>
</organism>
<reference evidence="8" key="1">
    <citation type="journal article" date="2015" name="Nature">
        <title>Complex archaea that bridge the gap between prokaryotes and eukaryotes.</title>
        <authorList>
            <person name="Spang A."/>
            <person name="Saw J.H."/>
            <person name="Jorgensen S.L."/>
            <person name="Zaremba-Niedzwiedzka K."/>
            <person name="Martijn J."/>
            <person name="Lind A.E."/>
            <person name="van Eijk R."/>
            <person name="Schleper C."/>
            <person name="Guy L."/>
            <person name="Ettema T.J."/>
        </authorList>
    </citation>
    <scope>NUCLEOTIDE SEQUENCE</scope>
</reference>
<feature type="transmembrane region" description="Helical" evidence="6">
    <location>
        <begin position="6"/>
        <end position="25"/>
    </location>
</feature>
<accession>A0A0F9W084</accession>
<sequence length="180" mass="20224">MKNLKLYLPVIGFAVLAVFMWRGLYLDSRTLPSVLLDRPLPEFELRALETGDQLVSLEDLPDEPFILNIWGSYCLPCLQENPIFMAAREQGIIPIVGVNYKDTDDAAREWLDDNGNPFTLSIVDDTGRYGIDLGVYGAPETFIVDSQGVIRYKHIGVIDYQAWDDEIMPVIAAVQAEARS</sequence>
<keyword evidence="5" id="KW-0676">Redox-active center</keyword>
<dbReference type="CDD" id="cd03010">
    <property type="entry name" value="TlpA_like_DsbE"/>
    <property type="match status" value="1"/>
</dbReference>
<evidence type="ECO:0000313" key="8">
    <source>
        <dbReference type="EMBL" id="KKO10686.1"/>
    </source>
</evidence>
<dbReference type="PANTHER" id="PTHR42852">
    <property type="entry name" value="THIOL:DISULFIDE INTERCHANGE PROTEIN DSBE"/>
    <property type="match status" value="1"/>
</dbReference>
<evidence type="ECO:0000259" key="7">
    <source>
        <dbReference type="PROSITE" id="PS51352"/>
    </source>
</evidence>
<dbReference type="Pfam" id="PF08534">
    <property type="entry name" value="Redoxin"/>
    <property type="match status" value="1"/>
</dbReference>
<dbReference type="Gene3D" id="3.40.30.10">
    <property type="entry name" value="Glutaredoxin"/>
    <property type="match status" value="1"/>
</dbReference>
<dbReference type="GO" id="GO:0017004">
    <property type="term" value="P:cytochrome complex assembly"/>
    <property type="evidence" value="ECO:0007669"/>
    <property type="project" value="UniProtKB-KW"/>
</dbReference>
<gene>
    <name evidence="8" type="ORF">LCGC14_0021690</name>
</gene>
<dbReference type="InterPro" id="IPR004799">
    <property type="entry name" value="Periplasmic_diS_OxRdtase_DsbE"/>
</dbReference>
<feature type="domain" description="Thioredoxin" evidence="7">
    <location>
        <begin position="34"/>
        <end position="176"/>
    </location>
</feature>
<dbReference type="SUPFAM" id="SSF52833">
    <property type="entry name" value="Thioredoxin-like"/>
    <property type="match status" value="1"/>
</dbReference>
<name>A0A0F9W084_9ZZZZ</name>
<protein>
    <recommendedName>
        <fullName evidence="7">Thioredoxin domain-containing protein</fullName>
    </recommendedName>
</protein>
<proteinExistence type="inferred from homology"/>
<comment type="caution">
    <text evidence="8">The sequence shown here is derived from an EMBL/GenBank/DDBJ whole genome shotgun (WGS) entry which is preliminary data.</text>
</comment>
<dbReference type="GO" id="GO:0030288">
    <property type="term" value="C:outer membrane-bounded periplasmic space"/>
    <property type="evidence" value="ECO:0007669"/>
    <property type="project" value="InterPro"/>
</dbReference>
<keyword evidence="6" id="KW-1133">Transmembrane helix</keyword>